<dbReference type="EMBL" id="FPCK01000001">
    <property type="protein sequence ID" value="SFV31705.1"/>
    <property type="molecule type" value="Genomic_DNA"/>
</dbReference>
<reference evidence="2 3" key="1">
    <citation type="submission" date="2016-10" db="EMBL/GenBank/DDBJ databases">
        <authorList>
            <person name="de Groot N.N."/>
        </authorList>
    </citation>
    <scope>NUCLEOTIDE SEQUENCE [LARGE SCALE GENOMIC DNA]</scope>
    <source>
        <strain evidence="2 3">IPL20</strain>
    </source>
</reference>
<keyword evidence="3" id="KW-1185">Reference proteome</keyword>
<evidence type="ECO:0000313" key="2">
    <source>
        <dbReference type="EMBL" id="SFV31705.1"/>
    </source>
</evidence>
<dbReference type="AlphaFoldDB" id="A0A1I7NAK8"/>
<proteinExistence type="predicted"/>
<name>A0A1I7NAK8_9HYPH</name>
<sequence>MMQFMTRTSKLSFVAFVPLALLVPPALASWEGTEWDMSPSEVLAAVDGAREHSPASSEAFVYDGRSFAPLVKAEHEIAGIAGEAALLFDANEALRFVVFSPAQIDACATLGEALTERHGAVETTGFGSTEIFNWEDTENTISFTSSADLGICNLSYAAP</sequence>
<feature type="signal peptide" evidence="1">
    <location>
        <begin position="1"/>
        <end position="28"/>
    </location>
</feature>
<dbReference type="Proteomes" id="UP000199074">
    <property type="component" value="Unassembled WGS sequence"/>
</dbReference>
<protein>
    <submittedName>
        <fullName evidence="2">Uncharacterized protein</fullName>
    </submittedName>
</protein>
<evidence type="ECO:0000256" key="1">
    <source>
        <dbReference type="SAM" id="SignalP"/>
    </source>
</evidence>
<gene>
    <name evidence="2" type="ORF">SAMN05216456_1431</name>
</gene>
<keyword evidence="1" id="KW-0732">Signal</keyword>
<evidence type="ECO:0000313" key="3">
    <source>
        <dbReference type="Proteomes" id="UP000199074"/>
    </source>
</evidence>
<organism evidence="2 3">
    <name type="scientific">Devosia crocina</name>
    <dbReference type="NCBI Taxonomy" id="429728"/>
    <lineage>
        <taxon>Bacteria</taxon>
        <taxon>Pseudomonadati</taxon>
        <taxon>Pseudomonadota</taxon>
        <taxon>Alphaproteobacteria</taxon>
        <taxon>Hyphomicrobiales</taxon>
        <taxon>Devosiaceae</taxon>
        <taxon>Devosia</taxon>
    </lineage>
</organism>
<feature type="chain" id="PRO_5011642586" evidence="1">
    <location>
        <begin position="29"/>
        <end position="159"/>
    </location>
</feature>
<accession>A0A1I7NAK8</accession>